<name>A0AAV5LB21_9ROSI</name>
<dbReference type="EMBL" id="BPVZ01000105">
    <property type="protein sequence ID" value="GKV34459.1"/>
    <property type="molecule type" value="Genomic_DNA"/>
</dbReference>
<evidence type="ECO:0000313" key="1">
    <source>
        <dbReference type="EMBL" id="GKV34459.1"/>
    </source>
</evidence>
<sequence>MSSIKAFSTEAVCTGSAYLCLPASIFARCCRSTSISL</sequence>
<dbReference type="AlphaFoldDB" id="A0AAV5LB21"/>
<organism evidence="1 2">
    <name type="scientific">Rubroshorea leprosula</name>
    <dbReference type="NCBI Taxonomy" id="152421"/>
    <lineage>
        <taxon>Eukaryota</taxon>
        <taxon>Viridiplantae</taxon>
        <taxon>Streptophyta</taxon>
        <taxon>Embryophyta</taxon>
        <taxon>Tracheophyta</taxon>
        <taxon>Spermatophyta</taxon>
        <taxon>Magnoliopsida</taxon>
        <taxon>eudicotyledons</taxon>
        <taxon>Gunneridae</taxon>
        <taxon>Pentapetalae</taxon>
        <taxon>rosids</taxon>
        <taxon>malvids</taxon>
        <taxon>Malvales</taxon>
        <taxon>Dipterocarpaceae</taxon>
        <taxon>Rubroshorea</taxon>
    </lineage>
</organism>
<gene>
    <name evidence="1" type="ORF">SLEP1_g42831</name>
</gene>
<proteinExistence type="predicted"/>
<evidence type="ECO:0000313" key="2">
    <source>
        <dbReference type="Proteomes" id="UP001054252"/>
    </source>
</evidence>
<keyword evidence="2" id="KW-1185">Reference proteome</keyword>
<comment type="caution">
    <text evidence="1">The sequence shown here is derived from an EMBL/GenBank/DDBJ whole genome shotgun (WGS) entry which is preliminary data.</text>
</comment>
<protein>
    <submittedName>
        <fullName evidence="1">Uncharacterized protein</fullName>
    </submittedName>
</protein>
<dbReference type="Proteomes" id="UP001054252">
    <property type="component" value="Unassembled WGS sequence"/>
</dbReference>
<accession>A0AAV5LB21</accession>
<reference evidence="1 2" key="1">
    <citation type="journal article" date="2021" name="Commun. Biol.">
        <title>The genome of Shorea leprosula (Dipterocarpaceae) highlights the ecological relevance of drought in aseasonal tropical rainforests.</title>
        <authorList>
            <person name="Ng K.K.S."/>
            <person name="Kobayashi M.J."/>
            <person name="Fawcett J.A."/>
            <person name="Hatakeyama M."/>
            <person name="Paape T."/>
            <person name="Ng C.H."/>
            <person name="Ang C.C."/>
            <person name="Tnah L.H."/>
            <person name="Lee C.T."/>
            <person name="Nishiyama T."/>
            <person name="Sese J."/>
            <person name="O'Brien M.J."/>
            <person name="Copetti D."/>
            <person name="Mohd Noor M.I."/>
            <person name="Ong R.C."/>
            <person name="Putra M."/>
            <person name="Sireger I.Z."/>
            <person name="Indrioko S."/>
            <person name="Kosugi Y."/>
            <person name="Izuno A."/>
            <person name="Isagi Y."/>
            <person name="Lee S.L."/>
            <person name="Shimizu K.K."/>
        </authorList>
    </citation>
    <scope>NUCLEOTIDE SEQUENCE [LARGE SCALE GENOMIC DNA]</scope>
    <source>
        <strain evidence="1">214</strain>
    </source>
</reference>